<feature type="region of interest" description="Disordered" evidence="1">
    <location>
        <begin position="50"/>
        <end position="73"/>
    </location>
</feature>
<comment type="caution">
    <text evidence="2">The sequence shown here is derived from an EMBL/GenBank/DDBJ whole genome shotgun (WGS) entry which is preliminary data.</text>
</comment>
<accession>A0ABV3E527</accession>
<feature type="compositionally biased region" description="Low complexity" evidence="1">
    <location>
        <begin position="13"/>
        <end position="29"/>
    </location>
</feature>
<name>A0ABV3E527_9ACTN</name>
<dbReference type="Proteomes" id="UP001551582">
    <property type="component" value="Unassembled WGS sequence"/>
</dbReference>
<organism evidence="2 3">
    <name type="scientific">Streptomyces griseoloalbus</name>
    <dbReference type="NCBI Taxonomy" id="67303"/>
    <lineage>
        <taxon>Bacteria</taxon>
        <taxon>Bacillati</taxon>
        <taxon>Actinomycetota</taxon>
        <taxon>Actinomycetes</taxon>
        <taxon>Kitasatosporales</taxon>
        <taxon>Streptomycetaceae</taxon>
        <taxon>Streptomyces</taxon>
    </lineage>
</organism>
<dbReference type="EMBL" id="JBEZLS010000009">
    <property type="protein sequence ID" value="MEU9352250.1"/>
    <property type="molecule type" value="Genomic_DNA"/>
</dbReference>
<proteinExistence type="predicted"/>
<gene>
    <name evidence="2" type="ORF">AB0D65_14795</name>
</gene>
<evidence type="ECO:0000256" key="1">
    <source>
        <dbReference type="SAM" id="MobiDB-lite"/>
    </source>
</evidence>
<feature type="region of interest" description="Disordered" evidence="1">
    <location>
        <begin position="1"/>
        <end position="29"/>
    </location>
</feature>
<evidence type="ECO:0000313" key="3">
    <source>
        <dbReference type="Proteomes" id="UP001551582"/>
    </source>
</evidence>
<reference evidence="2 3" key="1">
    <citation type="submission" date="2024-06" db="EMBL/GenBank/DDBJ databases">
        <title>The Natural Products Discovery Center: Release of the First 8490 Sequenced Strains for Exploring Actinobacteria Biosynthetic Diversity.</title>
        <authorList>
            <person name="Kalkreuter E."/>
            <person name="Kautsar S.A."/>
            <person name="Yang D."/>
            <person name="Bader C.D."/>
            <person name="Teijaro C.N."/>
            <person name="Fluegel L."/>
            <person name="Davis C.M."/>
            <person name="Simpson J.R."/>
            <person name="Lauterbach L."/>
            <person name="Steele A.D."/>
            <person name="Gui C."/>
            <person name="Meng S."/>
            <person name="Li G."/>
            <person name="Viehrig K."/>
            <person name="Ye F."/>
            <person name="Su P."/>
            <person name="Kiefer A.F."/>
            <person name="Nichols A."/>
            <person name="Cepeda A.J."/>
            <person name="Yan W."/>
            <person name="Fan B."/>
            <person name="Jiang Y."/>
            <person name="Adhikari A."/>
            <person name="Zheng C.-J."/>
            <person name="Schuster L."/>
            <person name="Cowan T.M."/>
            <person name="Smanski M.J."/>
            <person name="Chevrette M.G."/>
            <person name="De Carvalho L.P.S."/>
            <person name="Shen B."/>
        </authorList>
    </citation>
    <scope>NUCLEOTIDE SEQUENCE [LARGE SCALE GENOMIC DNA]</scope>
    <source>
        <strain evidence="2 3">NPDC048274</strain>
    </source>
</reference>
<evidence type="ECO:0000313" key="2">
    <source>
        <dbReference type="EMBL" id="MEU9352250.1"/>
    </source>
</evidence>
<sequence length="73" mass="7594">MKSSPSPSPVTVMLPKSPASLSSSMSSRMPPSRLYCSPAYSSLPVQTATWPSASRGSFTEATPASSVASMRIV</sequence>
<protein>
    <submittedName>
        <fullName evidence="2">Uncharacterized protein</fullName>
    </submittedName>
</protein>
<keyword evidence="3" id="KW-1185">Reference proteome</keyword>
<dbReference type="RefSeq" id="WP_359980161.1">
    <property type="nucleotide sequence ID" value="NZ_JBEZLS010000009.1"/>
</dbReference>